<accession>A0AAW2LA34</accession>
<dbReference type="AlphaFoldDB" id="A0AAW2LA34"/>
<name>A0AAW2LA34_SESRA</name>
<evidence type="ECO:0000313" key="1">
    <source>
        <dbReference type="EMBL" id="KAL0316155.1"/>
    </source>
</evidence>
<gene>
    <name evidence="1" type="ORF">Sradi_5493700</name>
</gene>
<dbReference type="EMBL" id="JACGWJ010000025">
    <property type="protein sequence ID" value="KAL0316155.1"/>
    <property type="molecule type" value="Genomic_DNA"/>
</dbReference>
<organism evidence="1">
    <name type="scientific">Sesamum radiatum</name>
    <name type="common">Black benniseed</name>
    <dbReference type="NCBI Taxonomy" id="300843"/>
    <lineage>
        <taxon>Eukaryota</taxon>
        <taxon>Viridiplantae</taxon>
        <taxon>Streptophyta</taxon>
        <taxon>Embryophyta</taxon>
        <taxon>Tracheophyta</taxon>
        <taxon>Spermatophyta</taxon>
        <taxon>Magnoliopsida</taxon>
        <taxon>eudicotyledons</taxon>
        <taxon>Gunneridae</taxon>
        <taxon>Pentapetalae</taxon>
        <taxon>asterids</taxon>
        <taxon>lamiids</taxon>
        <taxon>Lamiales</taxon>
        <taxon>Pedaliaceae</taxon>
        <taxon>Sesamum</taxon>
    </lineage>
</organism>
<dbReference type="PANTHER" id="PTHR33116">
    <property type="entry name" value="REVERSE TRANSCRIPTASE ZINC-BINDING DOMAIN-CONTAINING PROTEIN-RELATED-RELATED"/>
    <property type="match status" value="1"/>
</dbReference>
<reference evidence="1" key="2">
    <citation type="journal article" date="2024" name="Plant">
        <title>Genomic evolution and insights into agronomic trait innovations of Sesamum species.</title>
        <authorList>
            <person name="Miao H."/>
            <person name="Wang L."/>
            <person name="Qu L."/>
            <person name="Liu H."/>
            <person name="Sun Y."/>
            <person name="Le M."/>
            <person name="Wang Q."/>
            <person name="Wei S."/>
            <person name="Zheng Y."/>
            <person name="Lin W."/>
            <person name="Duan Y."/>
            <person name="Cao H."/>
            <person name="Xiong S."/>
            <person name="Wang X."/>
            <person name="Wei L."/>
            <person name="Li C."/>
            <person name="Ma Q."/>
            <person name="Ju M."/>
            <person name="Zhao R."/>
            <person name="Li G."/>
            <person name="Mu C."/>
            <person name="Tian Q."/>
            <person name="Mei H."/>
            <person name="Zhang T."/>
            <person name="Gao T."/>
            <person name="Zhang H."/>
        </authorList>
    </citation>
    <scope>NUCLEOTIDE SEQUENCE</scope>
    <source>
        <strain evidence="1">G02</strain>
    </source>
</reference>
<dbReference type="PANTHER" id="PTHR33116:SF86">
    <property type="entry name" value="REVERSE TRANSCRIPTASE DOMAIN-CONTAINING PROTEIN"/>
    <property type="match status" value="1"/>
</dbReference>
<reference evidence="1" key="1">
    <citation type="submission" date="2020-06" db="EMBL/GenBank/DDBJ databases">
        <authorList>
            <person name="Li T."/>
            <person name="Hu X."/>
            <person name="Zhang T."/>
            <person name="Song X."/>
            <person name="Zhang H."/>
            <person name="Dai N."/>
            <person name="Sheng W."/>
            <person name="Hou X."/>
            <person name="Wei L."/>
        </authorList>
    </citation>
    <scope>NUCLEOTIDE SEQUENCE</scope>
    <source>
        <strain evidence="1">G02</strain>
        <tissue evidence="1">Leaf</tissue>
    </source>
</reference>
<proteinExistence type="predicted"/>
<protein>
    <recommendedName>
        <fullName evidence="2">Reverse transcriptase</fullName>
    </recommendedName>
</protein>
<evidence type="ECO:0008006" key="2">
    <source>
        <dbReference type="Google" id="ProtNLM"/>
    </source>
</evidence>
<sequence>MVAREILTVLNIYRRASRQEINFAKSSVAFSRNTKEEVRQTTAGTLCIRRENKMELYLGLPSKVACSKKDLFGTIRDRVWRRISGWNEKLLSQAGKEVLIKSVIQAIPAYAMGCFRLPTTLLSEIQGMVAKFLVGEQGKS</sequence>
<comment type="caution">
    <text evidence="1">The sequence shown here is derived from an EMBL/GenBank/DDBJ whole genome shotgun (WGS) entry which is preliminary data.</text>
</comment>